<reference evidence="1 2" key="1">
    <citation type="submission" date="2018-03" db="EMBL/GenBank/DDBJ databases">
        <title>Genomic Encyclopedia of Archaeal and Bacterial Type Strains, Phase II (KMG-II): from individual species to whole genera.</title>
        <authorList>
            <person name="Goeker M."/>
        </authorList>
    </citation>
    <scope>NUCLEOTIDE SEQUENCE [LARGE SCALE GENOMIC DNA]</scope>
    <source>
        <strain evidence="1 2">DSM 100346</strain>
    </source>
</reference>
<gene>
    <name evidence="1" type="ORF">CLV98_105261</name>
</gene>
<evidence type="ECO:0000313" key="2">
    <source>
        <dbReference type="Proteomes" id="UP000245880"/>
    </source>
</evidence>
<dbReference type="EMBL" id="QGDT01000005">
    <property type="protein sequence ID" value="PWJ58079.1"/>
    <property type="molecule type" value="Genomic_DNA"/>
</dbReference>
<keyword evidence="2" id="KW-1185">Reference proteome</keyword>
<name>A0A316ALE1_9BACT</name>
<protein>
    <submittedName>
        <fullName evidence="1">Uncharacterized protein</fullName>
    </submittedName>
</protein>
<evidence type="ECO:0000313" key="1">
    <source>
        <dbReference type="EMBL" id="PWJ58079.1"/>
    </source>
</evidence>
<proteinExistence type="predicted"/>
<organism evidence="1 2">
    <name type="scientific">Dyadobacter jejuensis</name>
    <dbReference type="NCBI Taxonomy" id="1082580"/>
    <lineage>
        <taxon>Bacteria</taxon>
        <taxon>Pseudomonadati</taxon>
        <taxon>Bacteroidota</taxon>
        <taxon>Cytophagia</taxon>
        <taxon>Cytophagales</taxon>
        <taxon>Spirosomataceae</taxon>
        <taxon>Dyadobacter</taxon>
    </lineage>
</organism>
<dbReference type="Proteomes" id="UP000245880">
    <property type="component" value="Unassembled WGS sequence"/>
</dbReference>
<sequence length="444" mass="51061">MIRYLLLISFIIHQYYLLGDALILTLNSAVPNYVNGCENLVKQELYQNRMQTAQLVSSVAYRSSTHIDVSGTIEIIIADTTIEPLAKVTLIEQLFKNKRLSQKLLKDDEQRLKTLREANQEINNREDFYMAIEKGSSRITGKFSEIIKALVASTTSSGKDILKAFLYFQEKDGSILARGPVPTDFLNMEQQQRVLTSEGKLRVGLYKVFLFEQIRDNIKSGALPIDSSYDYRSFEEYEIPGSVWNKEKDKLIQQAGLTVYRDSRITLLRLNEELNTQIKKTNEHIDTGQNKKVYFDADGNWHLMKDKSEEDAVESESLFSQEYVIPLLEVLQTVQMRAILFLYSNMPALTIHRNGPKKSCFLQQSLATDVILASVSSLLCPKESVQVHWKQQLYIIFLRTCWFRPMTKSSLLVMHYRSLNISKKTPALSIHPVTDRNLMSRLHP</sequence>
<dbReference type="AlphaFoldDB" id="A0A316ALE1"/>
<comment type="caution">
    <text evidence="1">The sequence shown here is derived from an EMBL/GenBank/DDBJ whole genome shotgun (WGS) entry which is preliminary data.</text>
</comment>
<accession>A0A316ALE1</accession>